<evidence type="ECO:0000256" key="7">
    <source>
        <dbReference type="ARBA" id="ARBA00023133"/>
    </source>
</evidence>
<feature type="binding site" evidence="9">
    <location>
        <begin position="135"/>
        <end position="137"/>
    </location>
    <ligand>
        <name>substrate</name>
    </ligand>
</feature>
<evidence type="ECO:0000256" key="9">
    <source>
        <dbReference type="HAMAP-Rule" id="MF_00333"/>
    </source>
</evidence>
<feature type="region of interest" description="Important for dimerization" evidence="9">
    <location>
        <begin position="267"/>
        <end position="302"/>
    </location>
</feature>
<comment type="catalytic activity">
    <reaction evidence="9">
        <text>coproporphyrinogen III + O2 + 2 H(+) = protoporphyrinogen IX + 2 CO2 + 2 H2O</text>
        <dbReference type="Rhea" id="RHEA:18257"/>
        <dbReference type="ChEBI" id="CHEBI:15377"/>
        <dbReference type="ChEBI" id="CHEBI:15378"/>
        <dbReference type="ChEBI" id="CHEBI:15379"/>
        <dbReference type="ChEBI" id="CHEBI:16526"/>
        <dbReference type="ChEBI" id="CHEBI:57307"/>
        <dbReference type="ChEBI" id="CHEBI:57309"/>
        <dbReference type="EC" id="1.3.3.3"/>
    </reaction>
</comment>
<dbReference type="PROSITE" id="PS01021">
    <property type="entry name" value="COPROGEN_OXIDASE"/>
    <property type="match status" value="1"/>
</dbReference>
<keyword evidence="5 9" id="KW-0479">Metal-binding</keyword>
<dbReference type="GO" id="GO:0005737">
    <property type="term" value="C:cytoplasm"/>
    <property type="evidence" value="ECO:0007669"/>
    <property type="project" value="UniProtKB-SubCell"/>
</dbReference>
<dbReference type="InterPro" id="IPR036406">
    <property type="entry name" value="Coprogen_oxidase_aer_sf"/>
</dbReference>
<comment type="function">
    <text evidence="9">Involved in the heme biosynthesis. Catalyzes the aerobic oxidative decarboxylation of propionate groups of rings A and B of coproporphyrinogen-III to yield the vinyl groups in protoporphyrinogen-IX.</text>
</comment>
<dbReference type="AlphaFoldDB" id="A0A2V3U1G3"/>
<feature type="site" description="Important for dimerization" evidence="9">
    <location>
        <position position="202"/>
    </location>
</feature>
<dbReference type="SUPFAM" id="SSF102886">
    <property type="entry name" value="Coproporphyrinogen III oxidase"/>
    <property type="match status" value="1"/>
</dbReference>
<proteinExistence type="inferred from homology"/>
<sequence>MGSAVTDIIATEAQRDEARQWFEALRDRICASYEALEDAATGPFFPEATAPGRFVRTPWQRQDHTGADGGGGTMAIMRGRVFEKVGVHCSTVHGEFAPEFRSQIPGTEADPRFFATGISLIAHPWNPNVPTVHMNTRLVATSKSWFGGGADLTPVLDRRRSQDDPDAIAFHAAMRAACEAHAAVAPYGRYKDWCDEYFYLPHRKEPRGIGGIFYDHHWSGDFGRDMAFTRSVGEAFLAIYPRIVTNNVEMPWTDADREEQCIRRGRYVEFNLLYDRGTLFGLKTGGNVDSILSSMPPSVRWP</sequence>
<feature type="binding site" evidence="9">
    <location>
        <position position="171"/>
    </location>
    <ligand>
        <name>a divalent metal cation</name>
        <dbReference type="ChEBI" id="CHEBI:60240"/>
    </ligand>
</feature>
<dbReference type="NCBIfam" id="NF003727">
    <property type="entry name" value="PRK05330.1"/>
    <property type="match status" value="1"/>
</dbReference>
<protein>
    <recommendedName>
        <fullName evidence="9">Oxygen-dependent coproporphyrinogen-III oxidase</fullName>
        <shortName evidence="9">CPO</shortName>
        <shortName evidence="9">Coprogen oxidase</shortName>
        <shortName evidence="9">Coproporphyrinogenase</shortName>
        <ecNumber evidence="9">1.3.3.3</ecNumber>
    </recommendedName>
</protein>
<feature type="binding site" evidence="9">
    <location>
        <begin position="285"/>
        <end position="287"/>
    </location>
    <ligand>
        <name>substrate</name>
    </ligand>
</feature>
<keyword evidence="11" id="KW-1185">Reference proteome</keyword>
<dbReference type="UniPathway" id="UPA00251">
    <property type="reaction ID" value="UER00322"/>
</dbReference>
<name>A0A2V3U1G3_9HYPH</name>
<keyword evidence="6 9" id="KW-0560">Oxidoreductase</keyword>
<feature type="binding site" evidence="9">
    <location>
        <position position="133"/>
    </location>
    <ligand>
        <name>a divalent metal cation</name>
        <dbReference type="ChEBI" id="CHEBI:60240"/>
    </ligand>
</feature>
<evidence type="ECO:0000256" key="1">
    <source>
        <dbReference type="ARBA" id="ARBA00005168"/>
    </source>
</evidence>
<comment type="subcellular location">
    <subcellularLocation>
        <location evidence="9">Cytoplasm</location>
    </subcellularLocation>
</comment>
<dbReference type="GO" id="GO:0042803">
    <property type="term" value="F:protein homodimerization activity"/>
    <property type="evidence" value="ECO:0007669"/>
    <property type="project" value="UniProtKB-UniRule"/>
</dbReference>
<comment type="subunit">
    <text evidence="3 9">Homodimer.</text>
</comment>
<feature type="active site" description="Proton donor" evidence="9">
    <location>
        <position position="133"/>
    </location>
</feature>
<gene>
    <name evidence="9" type="primary">hemF</name>
    <name evidence="10" type="ORF">C7450_10986</name>
</gene>
<organism evidence="10 11">
    <name type="scientific">Chelatococcus asaccharovorans</name>
    <dbReference type="NCBI Taxonomy" id="28210"/>
    <lineage>
        <taxon>Bacteria</taxon>
        <taxon>Pseudomonadati</taxon>
        <taxon>Pseudomonadota</taxon>
        <taxon>Alphaproteobacteria</taxon>
        <taxon>Hyphomicrobiales</taxon>
        <taxon>Chelatococcaceae</taxon>
        <taxon>Chelatococcus</taxon>
    </lineage>
</organism>
<dbReference type="GO" id="GO:0006782">
    <property type="term" value="P:protoporphyrinogen IX biosynthetic process"/>
    <property type="evidence" value="ECO:0007669"/>
    <property type="project" value="UniProtKB-UniRule"/>
</dbReference>
<dbReference type="EMBL" id="QJJK01000009">
    <property type="protein sequence ID" value="PXW55678.1"/>
    <property type="molecule type" value="Genomic_DNA"/>
</dbReference>
<feature type="binding site" evidence="9">
    <location>
        <position position="119"/>
    </location>
    <ligand>
        <name>substrate</name>
    </ligand>
</feature>
<evidence type="ECO:0000256" key="4">
    <source>
        <dbReference type="ARBA" id="ARBA00022490"/>
    </source>
</evidence>
<evidence type="ECO:0000256" key="3">
    <source>
        <dbReference type="ARBA" id="ARBA00011738"/>
    </source>
</evidence>
<feature type="binding site" evidence="9">
    <location>
        <position position="123"/>
    </location>
    <ligand>
        <name>a divalent metal cation</name>
        <dbReference type="ChEBI" id="CHEBI:60240"/>
    </ligand>
</feature>
<keyword evidence="8 9" id="KW-0627">Porphyrin biosynthesis</keyword>
<dbReference type="InterPro" id="IPR018375">
    <property type="entry name" value="Coprogen_oxidase_CS"/>
</dbReference>
<evidence type="ECO:0000313" key="10">
    <source>
        <dbReference type="EMBL" id="PXW55678.1"/>
    </source>
</evidence>
<dbReference type="FunFam" id="3.40.1500.10:FF:000005">
    <property type="entry name" value="Oxygen-dependent coproporphyrinogen-III oxidase"/>
    <property type="match status" value="1"/>
</dbReference>
<reference evidence="10 11" key="1">
    <citation type="submission" date="2018-05" db="EMBL/GenBank/DDBJ databases">
        <title>Genomic Encyclopedia of Type Strains, Phase IV (KMG-IV): sequencing the most valuable type-strain genomes for metagenomic binning, comparative biology and taxonomic classification.</title>
        <authorList>
            <person name="Goeker M."/>
        </authorList>
    </citation>
    <scope>NUCLEOTIDE SEQUENCE [LARGE SCALE GENOMIC DNA]</scope>
    <source>
        <strain evidence="10 11">DSM 6462</strain>
    </source>
</reference>
<dbReference type="GO" id="GO:0046872">
    <property type="term" value="F:metal ion binding"/>
    <property type="evidence" value="ECO:0007669"/>
    <property type="project" value="UniProtKB-KW"/>
</dbReference>
<evidence type="ECO:0000256" key="5">
    <source>
        <dbReference type="ARBA" id="ARBA00022723"/>
    </source>
</evidence>
<dbReference type="PIRSF" id="PIRSF000166">
    <property type="entry name" value="Coproporphyri_ox"/>
    <property type="match status" value="1"/>
</dbReference>
<dbReference type="Gene3D" id="3.40.1500.10">
    <property type="entry name" value="Coproporphyrinogen III oxidase, aerobic"/>
    <property type="match status" value="1"/>
</dbReference>
<comment type="caution">
    <text evidence="10">The sequence shown here is derived from an EMBL/GenBank/DDBJ whole genome shotgun (WGS) entry which is preliminary data.</text>
</comment>
<dbReference type="HAMAP" id="MF_00333">
    <property type="entry name" value="Coprogen_oxidas"/>
    <property type="match status" value="1"/>
</dbReference>
<dbReference type="InterPro" id="IPR001260">
    <property type="entry name" value="Coprogen_oxidase_aer"/>
</dbReference>
<dbReference type="Proteomes" id="UP000248021">
    <property type="component" value="Unassembled WGS sequence"/>
</dbReference>
<accession>A0A2V3U1G3</accession>
<dbReference type="PANTHER" id="PTHR10755:SF0">
    <property type="entry name" value="OXYGEN-DEPENDENT COPROPORPHYRINOGEN-III OXIDASE, MITOCHONDRIAL"/>
    <property type="match status" value="1"/>
</dbReference>
<evidence type="ECO:0000256" key="6">
    <source>
        <dbReference type="ARBA" id="ARBA00023002"/>
    </source>
</evidence>
<evidence type="ECO:0000313" key="11">
    <source>
        <dbReference type="Proteomes" id="UP000248021"/>
    </source>
</evidence>
<dbReference type="Pfam" id="PF01218">
    <property type="entry name" value="Coprogen_oxidas"/>
    <property type="match status" value="1"/>
</dbReference>
<dbReference type="OrthoDB" id="9777553at2"/>
<dbReference type="PRINTS" id="PR00073">
    <property type="entry name" value="COPRGNOXDASE"/>
</dbReference>
<dbReference type="GO" id="GO:0004109">
    <property type="term" value="F:coproporphyrinogen oxidase activity"/>
    <property type="evidence" value="ECO:0007669"/>
    <property type="project" value="UniProtKB-UniRule"/>
</dbReference>
<comment type="similarity">
    <text evidence="2 9">Belongs to the aerobic coproporphyrinogen-III oxidase family.</text>
</comment>
<dbReference type="PANTHER" id="PTHR10755">
    <property type="entry name" value="COPROPORPHYRINOGEN III OXIDASE, MITOCHONDRIAL"/>
    <property type="match status" value="1"/>
</dbReference>
<keyword evidence="7 9" id="KW-0350">Heme biosynthesis</keyword>
<comment type="pathway">
    <text evidence="1 9">Porphyrin-containing compound metabolism; protoporphyrin-IX biosynthesis; protoporphyrinogen-IX from coproporphyrinogen-III (O2 route): step 1/1.</text>
</comment>
<evidence type="ECO:0000256" key="2">
    <source>
        <dbReference type="ARBA" id="ARBA00010644"/>
    </source>
</evidence>
<comment type="cofactor">
    <cofactor evidence="9">
        <name>a divalent metal cation</name>
        <dbReference type="ChEBI" id="CHEBI:60240"/>
    </cofactor>
</comment>
<keyword evidence="4 9" id="KW-0963">Cytoplasm</keyword>
<dbReference type="EC" id="1.3.3.3" evidence="9"/>
<feature type="binding site" evidence="9">
    <location>
        <position position="202"/>
    </location>
    <ligand>
        <name>a divalent metal cation</name>
        <dbReference type="ChEBI" id="CHEBI:60240"/>
    </ligand>
</feature>
<dbReference type="RefSeq" id="WP_110376469.1">
    <property type="nucleotide sequence ID" value="NZ_JAHBRY010000001.1"/>
</dbReference>
<evidence type="ECO:0000256" key="8">
    <source>
        <dbReference type="ARBA" id="ARBA00023244"/>
    </source>
</evidence>